<sequence length="389" mass="44517">MSPIATSDATSTMEASSAPTKGLLHFEHVAPSKQQDLPFADLKTVDMGSFNDGPEAQAKIAEEIRQAMHEQGFFTLINHGFTQEEVARQMDIGYTVLQRTPLSEKQRLRARMQEDGCYKGFKLRQYYEMENGVKDKIEQFNWFRDMKSQEFPSTIQPYLDEVKEFSARMHNDVFLNLMRPLETRGHADGLLVFAISLQLPSETLVERHQFGKHDESWLRYMAYYDEHTKEDESKVKGVWLKGHQDFGTLTLLFSQPMCSLQVRDEQGKWAFVRHTPGAIIVNCGVFMEWYTGGYFKAANHRVAAPPDDQRNHTRMGVFYFAPNTLMESPVLQQAGVTPTFESPEKSVTSKVYSQARIANVGKSELYKRQWGDGERVVEVLAGVEVPWYG</sequence>
<dbReference type="InterPro" id="IPR050231">
    <property type="entry name" value="Iron_ascorbate_oxido_reductase"/>
</dbReference>
<dbReference type="OrthoDB" id="406156at2759"/>
<dbReference type="EMBL" id="RSCD01000033">
    <property type="protein sequence ID" value="RSH80761.1"/>
    <property type="molecule type" value="Genomic_DNA"/>
</dbReference>
<feature type="domain" description="Isopenicillin N synthase-like Fe(2+) 2OG dioxygenase" evidence="1">
    <location>
        <begin position="222"/>
        <end position="315"/>
    </location>
</feature>
<accession>A0A427XPK7</accession>
<dbReference type="SUPFAM" id="SSF51197">
    <property type="entry name" value="Clavaminate synthase-like"/>
    <property type="match status" value="1"/>
</dbReference>
<proteinExistence type="predicted"/>
<reference evidence="3 4" key="1">
    <citation type="submission" date="2018-11" db="EMBL/GenBank/DDBJ databases">
        <title>Genome sequence of Saitozyma podzolica DSM 27192.</title>
        <authorList>
            <person name="Aliyu H."/>
            <person name="Gorte O."/>
            <person name="Ochsenreither K."/>
        </authorList>
    </citation>
    <scope>NUCLEOTIDE SEQUENCE [LARGE SCALE GENOMIC DNA]</scope>
    <source>
        <strain evidence="3 4">DSM 27192</strain>
    </source>
</reference>
<evidence type="ECO:0000259" key="1">
    <source>
        <dbReference type="Pfam" id="PF03171"/>
    </source>
</evidence>
<dbReference type="InterPro" id="IPR026992">
    <property type="entry name" value="DIOX_N"/>
</dbReference>
<name>A0A427XPK7_9TREE</name>
<dbReference type="AlphaFoldDB" id="A0A427XPK7"/>
<evidence type="ECO:0000313" key="4">
    <source>
        <dbReference type="Proteomes" id="UP000279259"/>
    </source>
</evidence>
<dbReference type="Gene3D" id="2.60.120.330">
    <property type="entry name" value="B-lactam Antibiotic, Isopenicillin N Synthase, Chain"/>
    <property type="match status" value="1"/>
</dbReference>
<dbReference type="InterPro" id="IPR044861">
    <property type="entry name" value="IPNS-like_FE2OG_OXY"/>
</dbReference>
<dbReference type="STRING" id="1890683.A0A427XPK7"/>
<dbReference type="Pfam" id="PF14226">
    <property type="entry name" value="DIOX_N"/>
    <property type="match status" value="1"/>
</dbReference>
<dbReference type="Proteomes" id="UP000279259">
    <property type="component" value="Unassembled WGS sequence"/>
</dbReference>
<feature type="domain" description="Non-haem dioxygenase N-terminal" evidence="2">
    <location>
        <begin position="44"/>
        <end position="148"/>
    </location>
</feature>
<organism evidence="3 4">
    <name type="scientific">Saitozyma podzolica</name>
    <dbReference type="NCBI Taxonomy" id="1890683"/>
    <lineage>
        <taxon>Eukaryota</taxon>
        <taxon>Fungi</taxon>
        <taxon>Dikarya</taxon>
        <taxon>Basidiomycota</taxon>
        <taxon>Agaricomycotina</taxon>
        <taxon>Tremellomycetes</taxon>
        <taxon>Tremellales</taxon>
        <taxon>Trimorphomycetaceae</taxon>
        <taxon>Saitozyma</taxon>
    </lineage>
</organism>
<evidence type="ECO:0000259" key="2">
    <source>
        <dbReference type="Pfam" id="PF14226"/>
    </source>
</evidence>
<keyword evidence="4" id="KW-1185">Reference proteome</keyword>
<dbReference type="PRINTS" id="PR00682">
    <property type="entry name" value="IPNSYNTHASE"/>
</dbReference>
<comment type="caution">
    <text evidence="3">The sequence shown here is derived from an EMBL/GenBank/DDBJ whole genome shotgun (WGS) entry which is preliminary data.</text>
</comment>
<dbReference type="Pfam" id="PF03171">
    <property type="entry name" value="2OG-FeII_Oxy"/>
    <property type="match status" value="1"/>
</dbReference>
<protein>
    <recommendedName>
        <fullName evidence="5">Fe2OG dioxygenase domain-containing protein</fullName>
    </recommendedName>
</protein>
<dbReference type="PANTHER" id="PTHR47990">
    <property type="entry name" value="2-OXOGLUTARATE (2OG) AND FE(II)-DEPENDENT OXYGENASE SUPERFAMILY PROTEIN-RELATED"/>
    <property type="match status" value="1"/>
</dbReference>
<gene>
    <name evidence="3" type="ORF">EHS25_007097</name>
</gene>
<evidence type="ECO:0008006" key="5">
    <source>
        <dbReference type="Google" id="ProtNLM"/>
    </source>
</evidence>
<evidence type="ECO:0000313" key="3">
    <source>
        <dbReference type="EMBL" id="RSH80761.1"/>
    </source>
</evidence>
<dbReference type="InterPro" id="IPR027443">
    <property type="entry name" value="IPNS-like_sf"/>
</dbReference>